<protein>
    <recommendedName>
        <fullName evidence="2">receptor protein-tyrosine kinase</fullName>
        <ecNumber evidence="2">2.7.10.1</ecNumber>
    </recommendedName>
</protein>
<dbReference type="GO" id="GO:0004714">
    <property type="term" value="F:transmembrane receptor protein tyrosine kinase activity"/>
    <property type="evidence" value="ECO:0007669"/>
    <property type="project" value="UniProtKB-EC"/>
</dbReference>
<keyword evidence="6" id="KW-0732">Signal</keyword>
<keyword evidence="7" id="KW-0547">Nucleotide-binding</keyword>
<evidence type="ECO:0000256" key="1">
    <source>
        <dbReference type="ARBA" id="ARBA00004251"/>
    </source>
</evidence>
<dbReference type="Pfam" id="PF12810">
    <property type="entry name" value="ALK_LTK_GRD"/>
    <property type="match status" value="1"/>
</dbReference>
<keyword evidence="3" id="KW-1003">Cell membrane</keyword>
<keyword evidence="11" id="KW-0472">Membrane</keyword>
<evidence type="ECO:0000256" key="6">
    <source>
        <dbReference type="ARBA" id="ARBA00022729"/>
    </source>
</evidence>
<dbReference type="GO" id="GO:0005886">
    <property type="term" value="C:plasma membrane"/>
    <property type="evidence" value="ECO:0007669"/>
    <property type="project" value="UniProtKB-SubCell"/>
</dbReference>
<reference evidence="17" key="1">
    <citation type="submission" date="2006-10" db="EMBL/GenBank/DDBJ databases">
        <authorList>
            <person name="Amadeo P."/>
            <person name="Zhao Q."/>
            <person name="Wortman J."/>
            <person name="Fraser-Liggett C."/>
            <person name="Carlton J."/>
        </authorList>
    </citation>
    <scope>NUCLEOTIDE SEQUENCE</scope>
    <source>
        <strain evidence="17">G3</strain>
    </source>
</reference>
<dbReference type="InParanoid" id="A2EJ24"/>
<dbReference type="KEGG" id="tva:4765216"/>
<keyword evidence="18" id="KW-1185">Reference proteome</keyword>
<keyword evidence="14" id="KW-0675">Receptor</keyword>
<keyword evidence="4" id="KW-0808">Transferase</keyword>
<keyword evidence="12" id="KW-0829">Tyrosine-protein kinase</keyword>
<evidence type="ECO:0000256" key="12">
    <source>
        <dbReference type="ARBA" id="ARBA00023137"/>
    </source>
</evidence>
<dbReference type="VEuPathDB" id="TrichDB:TVAGG3_0609720"/>
<dbReference type="GO" id="GO:0005524">
    <property type="term" value="F:ATP binding"/>
    <property type="evidence" value="ECO:0007669"/>
    <property type="project" value="UniProtKB-KW"/>
</dbReference>
<sequence>MGGESCSKVKAKGAYVTGLIKIKEVIDLFVYVGEKGKINSNSFNGIPQQVLISGGGATDIRLINNTTWYDFNSLKSRIMVAAGAGSGERLCGGDEGRLVGLSTDQKFTDSGKTQKNGTSGGTQQSGGLYGCDVVYQSCGASGKFGIGGSGYAAKDSGPSGGGGYYGGGGISWAGSASGGSSFISGYQDCDAIFENSTENQIYHSGKPFHYSGMYFTDGRMIDGQHEMPSTDLMSTEIGHEGNGYAIITCIACNAIYSCQMNIYLMKYFLITNYFIILS</sequence>
<evidence type="ECO:0000256" key="13">
    <source>
        <dbReference type="ARBA" id="ARBA00023157"/>
    </source>
</evidence>
<keyword evidence="9" id="KW-0067">ATP-binding</keyword>
<dbReference type="Proteomes" id="UP000001542">
    <property type="component" value="Unassembled WGS sequence"/>
</dbReference>
<evidence type="ECO:0000256" key="10">
    <source>
        <dbReference type="ARBA" id="ARBA00022989"/>
    </source>
</evidence>
<dbReference type="InterPro" id="IPR055163">
    <property type="entry name" value="ALK/LTK-like_GRD"/>
</dbReference>
<evidence type="ECO:0000256" key="5">
    <source>
        <dbReference type="ARBA" id="ARBA00022692"/>
    </source>
</evidence>
<evidence type="ECO:0000256" key="15">
    <source>
        <dbReference type="ARBA" id="ARBA00023180"/>
    </source>
</evidence>
<evidence type="ECO:0000256" key="2">
    <source>
        <dbReference type="ARBA" id="ARBA00011902"/>
    </source>
</evidence>
<reference evidence="17" key="2">
    <citation type="journal article" date="2007" name="Science">
        <title>Draft genome sequence of the sexually transmitted pathogen Trichomonas vaginalis.</title>
        <authorList>
            <person name="Carlton J.M."/>
            <person name="Hirt R.P."/>
            <person name="Silva J.C."/>
            <person name="Delcher A.L."/>
            <person name="Schatz M."/>
            <person name="Zhao Q."/>
            <person name="Wortman J.R."/>
            <person name="Bidwell S.L."/>
            <person name="Alsmark U.C.M."/>
            <person name="Besteiro S."/>
            <person name="Sicheritz-Ponten T."/>
            <person name="Noel C.J."/>
            <person name="Dacks J.B."/>
            <person name="Foster P.G."/>
            <person name="Simillion C."/>
            <person name="Van de Peer Y."/>
            <person name="Miranda-Saavedra D."/>
            <person name="Barton G.J."/>
            <person name="Westrop G.D."/>
            <person name="Mueller S."/>
            <person name="Dessi D."/>
            <person name="Fiori P.L."/>
            <person name="Ren Q."/>
            <person name="Paulsen I."/>
            <person name="Zhang H."/>
            <person name="Bastida-Corcuera F.D."/>
            <person name="Simoes-Barbosa A."/>
            <person name="Brown M.T."/>
            <person name="Hayes R.D."/>
            <person name="Mukherjee M."/>
            <person name="Okumura C.Y."/>
            <person name="Schneider R."/>
            <person name="Smith A.J."/>
            <person name="Vanacova S."/>
            <person name="Villalvazo M."/>
            <person name="Haas B.J."/>
            <person name="Pertea M."/>
            <person name="Feldblyum T.V."/>
            <person name="Utterback T.R."/>
            <person name="Shu C.L."/>
            <person name="Osoegawa K."/>
            <person name="de Jong P.J."/>
            <person name="Hrdy I."/>
            <person name="Horvathova L."/>
            <person name="Zubacova Z."/>
            <person name="Dolezal P."/>
            <person name="Malik S.B."/>
            <person name="Logsdon J.M. Jr."/>
            <person name="Henze K."/>
            <person name="Gupta A."/>
            <person name="Wang C.C."/>
            <person name="Dunne R.L."/>
            <person name="Upcroft J.A."/>
            <person name="Upcroft P."/>
            <person name="White O."/>
            <person name="Salzberg S.L."/>
            <person name="Tang P."/>
            <person name="Chiu C.-H."/>
            <person name="Lee Y.-S."/>
            <person name="Embley T.M."/>
            <person name="Coombs G.H."/>
            <person name="Mottram J.C."/>
            <person name="Tachezy J."/>
            <person name="Fraser-Liggett C.M."/>
            <person name="Johnson P.J."/>
        </authorList>
    </citation>
    <scope>NUCLEOTIDE SEQUENCE [LARGE SCALE GENOMIC DNA]</scope>
    <source>
        <strain evidence="17">G3</strain>
    </source>
</reference>
<keyword evidence="15" id="KW-0325">Glycoprotein</keyword>
<dbReference type="RefSeq" id="XP_001319550.1">
    <property type="nucleotide sequence ID" value="XM_001319515.1"/>
</dbReference>
<keyword evidence="13" id="KW-1015">Disulfide bond</keyword>
<evidence type="ECO:0000256" key="11">
    <source>
        <dbReference type="ARBA" id="ARBA00023136"/>
    </source>
</evidence>
<dbReference type="VEuPathDB" id="TrichDB:TVAG_139570"/>
<evidence type="ECO:0000256" key="4">
    <source>
        <dbReference type="ARBA" id="ARBA00022679"/>
    </source>
</evidence>
<organism evidence="17 18">
    <name type="scientific">Trichomonas vaginalis (strain ATCC PRA-98 / G3)</name>
    <dbReference type="NCBI Taxonomy" id="412133"/>
    <lineage>
        <taxon>Eukaryota</taxon>
        <taxon>Metamonada</taxon>
        <taxon>Parabasalia</taxon>
        <taxon>Trichomonadida</taxon>
        <taxon>Trichomonadidae</taxon>
        <taxon>Trichomonas</taxon>
    </lineage>
</organism>
<evidence type="ECO:0000256" key="9">
    <source>
        <dbReference type="ARBA" id="ARBA00022840"/>
    </source>
</evidence>
<evidence type="ECO:0000313" key="18">
    <source>
        <dbReference type="Proteomes" id="UP000001542"/>
    </source>
</evidence>
<gene>
    <name evidence="17" type="ORF">TVAG_139570</name>
</gene>
<comment type="subcellular location">
    <subcellularLocation>
        <location evidence="1">Cell membrane</location>
        <topology evidence="1">Single-pass type I membrane protein</topology>
    </subcellularLocation>
</comment>
<proteinExistence type="predicted"/>
<accession>A2EJ24</accession>
<dbReference type="EMBL" id="DS113402">
    <property type="protein sequence ID" value="EAY07327.1"/>
    <property type="molecule type" value="Genomic_DNA"/>
</dbReference>
<dbReference type="EC" id="2.7.10.1" evidence="2"/>
<evidence type="ECO:0000256" key="8">
    <source>
        <dbReference type="ARBA" id="ARBA00022777"/>
    </source>
</evidence>
<evidence type="ECO:0000259" key="16">
    <source>
        <dbReference type="Pfam" id="PF12810"/>
    </source>
</evidence>
<evidence type="ECO:0000256" key="7">
    <source>
        <dbReference type="ARBA" id="ARBA00022741"/>
    </source>
</evidence>
<feature type="domain" description="ALK/LTK-like glycine-rich" evidence="16">
    <location>
        <begin position="2"/>
        <end position="250"/>
    </location>
</feature>
<keyword evidence="8" id="KW-0418">Kinase</keyword>
<evidence type="ECO:0000313" key="17">
    <source>
        <dbReference type="EMBL" id="EAY07327.1"/>
    </source>
</evidence>
<keyword evidence="10" id="KW-1133">Transmembrane helix</keyword>
<name>A2EJ24_TRIV3</name>
<keyword evidence="5" id="KW-0812">Transmembrane</keyword>
<dbReference type="AlphaFoldDB" id="A2EJ24"/>
<evidence type="ECO:0000256" key="3">
    <source>
        <dbReference type="ARBA" id="ARBA00022475"/>
    </source>
</evidence>
<evidence type="ECO:0000256" key="14">
    <source>
        <dbReference type="ARBA" id="ARBA00023170"/>
    </source>
</evidence>